<gene>
    <name evidence="8" type="ORF">Amon01_000384500</name>
</gene>
<keyword evidence="9" id="KW-1185">Reference proteome</keyword>
<dbReference type="Proteomes" id="UP001165063">
    <property type="component" value="Unassembled WGS sequence"/>
</dbReference>
<comment type="caution">
    <text evidence="8">The sequence shown here is derived from an EMBL/GenBank/DDBJ whole genome shotgun (WGS) entry which is preliminary data.</text>
</comment>
<dbReference type="CDD" id="cd19071">
    <property type="entry name" value="AKR_AKR1-5-like"/>
    <property type="match status" value="1"/>
</dbReference>
<reference evidence="8" key="1">
    <citation type="submission" date="2023-04" db="EMBL/GenBank/DDBJ databases">
        <title>Ambrosiozyma monospora NBRC 1965.</title>
        <authorList>
            <person name="Ichikawa N."/>
            <person name="Sato H."/>
            <person name="Tonouchi N."/>
        </authorList>
    </citation>
    <scope>NUCLEOTIDE SEQUENCE</scope>
    <source>
        <strain evidence="8">NBRC 1965</strain>
    </source>
</reference>
<dbReference type="OrthoDB" id="416253at2759"/>
<dbReference type="InterPro" id="IPR020471">
    <property type="entry name" value="AKR"/>
</dbReference>
<sequence length="290" mass="32374">MVSVPSIKLNSGHSIPAIALGVYQTPKDVAGSIVTKALDSGYRHIDSAAGYHNEQEVADAIGAWLKLNPSVKREEIFYTTKVWDTDHGYDKTKKQVELSLEKAKAIGYIDLVLVHTPRSNYESRHGTWIALQEAVESGKVKNIGVSNYGIKHIKELLSYPDLKVKPAVDQIELHPWLQQTELVKYLKEQGIEVEAYSPLVQAKKVDNPVVGELQKKYGKSYAQILIAWSLAKGFIPLPKTVTESRLIPNLESADIKLSSEDIKKLDDIPKNDPYASGWDPTIYPLDDEKK</sequence>
<feature type="region of interest" description="Disordered" evidence="6">
    <location>
        <begin position="268"/>
        <end position="290"/>
    </location>
</feature>
<dbReference type="GO" id="GO:0016616">
    <property type="term" value="F:oxidoreductase activity, acting on the CH-OH group of donors, NAD or NADP as acceptor"/>
    <property type="evidence" value="ECO:0007669"/>
    <property type="project" value="UniProtKB-ARBA"/>
</dbReference>
<organism evidence="8 9">
    <name type="scientific">Ambrosiozyma monospora</name>
    <name type="common">Yeast</name>
    <name type="synonym">Endomycopsis monosporus</name>
    <dbReference type="NCBI Taxonomy" id="43982"/>
    <lineage>
        <taxon>Eukaryota</taxon>
        <taxon>Fungi</taxon>
        <taxon>Dikarya</taxon>
        <taxon>Ascomycota</taxon>
        <taxon>Saccharomycotina</taxon>
        <taxon>Pichiomycetes</taxon>
        <taxon>Pichiales</taxon>
        <taxon>Pichiaceae</taxon>
        <taxon>Ambrosiozyma</taxon>
    </lineage>
</organism>
<dbReference type="Pfam" id="PF00248">
    <property type="entry name" value="Aldo_ket_red"/>
    <property type="match status" value="1"/>
</dbReference>
<dbReference type="PANTHER" id="PTHR43827">
    <property type="entry name" value="2,5-DIKETO-D-GLUCONIC ACID REDUCTASE"/>
    <property type="match status" value="1"/>
</dbReference>
<comment type="similarity">
    <text evidence="1">Belongs to the aldo/keto reductase family.</text>
</comment>
<evidence type="ECO:0000256" key="6">
    <source>
        <dbReference type="SAM" id="MobiDB-lite"/>
    </source>
</evidence>
<dbReference type="InterPro" id="IPR023210">
    <property type="entry name" value="NADP_OxRdtase_dom"/>
</dbReference>
<dbReference type="PIRSF" id="PIRSF000097">
    <property type="entry name" value="AKR"/>
    <property type="match status" value="1"/>
</dbReference>
<evidence type="ECO:0000256" key="4">
    <source>
        <dbReference type="PIRSR" id="PIRSR000097-2"/>
    </source>
</evidence>
<evidence type="ECO:0000259" key="7">
    <source>
        <dbReference type="Pfam" id="PF00248"/>
    </source>
</evidence>
<evidence type="ECO:0000313" key="9">
    <source>
        <dbReference type="Proteomes" id="UP001165063"/>
    </source>
</evidence>
<feature type="binding site" evidence="4">
    <location>
        <position position="115"/>
    </location>
    <ligand>
        <name>substrate</name>
    </ligand>
</feature>
<accession>A0A9W6YX73</accession>
<dbReference type="PRINTS" id="PR00069">
    <property type="entry name" value="ALDKETRDTASE"/>
</dbReference>
<dbReference type="Gene3D" id="3.20.20.100">
    <property type="entry name" value="NADP-dependent oxidoreductase domain"/>
    <property type="match status" value="1"/>
</dbReference>
<dbReference type="InterPro" id="IPR036812">
    <property type="entry name" value="NAD(P)_OxRdtase_dom_sf"/>
</dbReference>
<feature type="active site" description="Proton donor" evidence="3">
    <location>
        <position position="51"/>
    </location>
</feature>
<dbReference type="FunFam" id="3.20.20.100:FF:000015">
    <property type="entry name" value="Oxidoreductase, aldo/keto reductase family"/>
    <property type="match status" value="1"/>
</dbReference>
<feature type="domain" description="NADP-dependent oxidoreductase" evidence="7">
    <location>
        <begin position="24"/>
        <end position="268"/>
    </location>
</feature>
<protein>
    <submittedName>
        <fullName evidence="8">Unnamed protein product</fullName>
    </submittedName>
</protein>
<dbReference type="PANTHER" id="PTHR43827:SF13">
    <property type="entry name" value="ALDO_KETO REDUCTASE FAMILY PROTEIN"/>
    <property type="match status" value="1"/>
</dbReference>
<name>A0A9W6YX73_AMBMO</name>
<dbReference type="SUPFAM" id="SSF51430">
    <property type="entry name" value="NAD(P)-linked oxidoreductase"/>
    <property type="match status" value="1"/>
</dbReference>
<dbReference type="PROSITE" id="PS00062">
    <property type="entry name" value="ALDOKETO_REDUCTASE_2"/>
    <property type="match status" value="1"/>
</dbReference>
<dbReference type="EMBL" id="BSXU01001722">
    <property type="protein sequence ID" value="GMG30347.1"/>
    <property type="molecule type" value="Genomic_DNA"/>
</dbReference>
<evidence type="ECO:0000256" key="1">
    <source>
        <dbReference type="ARBA" id="ARBA00007905"/>
    </source>
</evidence>
<evidence type="ECO:0000256" key="2">
    <source>
        <dbReference type="ARBA" id="ARBA00023002"/>
    </source>
</evidence>
<dbReference type="InterPro" id="IPR018170">
    <property type="entry name" value="Aldo/ket_reductase_CS"/>
</dbReference>
<feature type="site" description="Lowers pKa of active site Tyr" evidence="5">
    <location>
        <position position="81"/>
    </location>
</feature>
<keyword evidence="2" id="KW-0560">Oxidoreductase</keyword>
<proteinExistence type="inferred from homology"/>
<evidence type="ECO:0000256" key="3">
    <source>
        <dbReference type="PIRSR" id="PIRSR000097-1"/>
    </source>
</evidence>
<evidence type="ECO:0000256" key="5">
    <source>
        <dbReference type="PIRSR" id="PIRSR000097-3"/>
    </source>
</evidence>
<dbReference type="AlphaFoldDB" id="A0A9W6YX73"/>
<evidence type="ECO:0000313" key="8">
    <source>
        <dbReference type="EMBL" id="GMG30347.1"/>
    </source>
</evidence>